<evidence type="ECO:0000256" key="5">
    <source>
        <dbReference type="ARBA" id="ARBA00022984"/>
    </source>
</evidence>
<dbReference type="EMBL" id="PFUO01000173">
    <property type="protein sequence ID" value="PJB15432.1"/>
    <property type="molecule type" value="Genomic_DNA"/>
</dbReference>
<feature type="domain" description="RlpA-like protein double-psi beta-barrel" evidence="11">
    <location>
        <begin position="201"/>
        <end position="264"/>
    </location>
</feature>
<feature type="active site" description="Proton acceptor" evidence="7">
    <location>
        <position position="323"/>
    </location>
</feature>
<dbReference type="GO" id="GO:0071555">
    <property type="term" value="P:cell wall organization"/>
    <property type="evidence" value="ECO:0007669"/>
    <property type="project" value="UniProtKB-KW"/>
</dbReference>
<dbReference type="InterPro" id="IPR018044">
    <property type="entry name" value="Peptidase_S11"/>
</dbReference>
<feature type="domain" description="Peptidase S11 D-alanyl-D-alanine carboxypeptidase A N-terminal" evidence="10">
    <location>
        <begin position="287"/>
        <end position="522"/>
    </location>
</feature>
<name>A0A2M8ACW4_9BACT</name>
<reference evidence="13" key="1">
    <citation type="submission" date="2017-09" db="EMBL/GenBank/DDBJ databases">
        <title>Depth-based differentiation of microbial function through sediment-hosted aquifers and enrichment of novel symbionts in the deep terrestrial subsurface.</title>
        <authorList>
            <person name="Probst A.J."/>
            <person name="Ladd B."/>
            <person name="Jarett J.K."/>
            <person name="Geller-Mcgrath D.E."/>
            <person name="Sieber C.M.K."/>
            <person name="Emerson J.B."/>
            <person name="Anantharaman K."/>
            <person name="Thomas B.C."/>
            <person name="Malmstrom R."/>
            <person name="Stieglmeier M."/>
            <person name="Klingl A."/>
            <person name="Woyke T."/>
            <person name="Ryan C.M."/>
            <person name="Banfield J.F."/>
        </authorList>
    </citation>
    <scope>NUCLEOTIDE SEQUENCE [LARGE SCALE GENOMIC DNA]</scope>
</reference>
<dbReference type="InterPro" id="IPR001967">
    <property type="entry name" value="Peptidase_S11_N"/>
</dbReference>
<organism evidence="12 13">
    <name type="scientific">Candidatus Falkowbacteria bacterium CG_4_9_14_3_um_filter_38_19</name>
    <dbReference type="NCBI Taxonomy" id="1974559"/>
    <lineage>
        <taxon>Bacteria</taxon>
        <taxon>Candidatus Falkowiibacteriota</taxon>
    </lineage>
</organism>
<dbReference type="Pfam" id="PF00768">
    <property type="entry name" value="Peptidase_S11"/>
    <property type="match status" value="1"/>
</dbReference>
<evidence type="ECO:0000256" key="1">
    <source>
        <dbReference type="ARBA" id="ARBA00007164"/>
    </source>
</evidence>
<protein>
    <recommendedName>
        <fullName evidence="14">Peptidase S11 D-alanyl-D-alanine carboxypeptidase A N-terminal domain-containing protein</fullName>
    </recommendedName>
</protein>
<dbReference type="Pfam" id="PF03330">
    <property type="entry name" value="DPBB_1"/>
    <property type="match status" value="1"/>
</dbReference>
<dbReference type="PANTHER" id="PTHR34183:SF8">
    <property type="entry name" value="ENDOLYTIC PEPTIDOGLYCAN TRANSGLYCOSYLASE RLPA-RELATED"/>
    <property type="match status" value="1"/>
</dbReference>
<dbReference type="Gene3D" id="2.40.40.10">
    <property type="entry name" value="RlpA-like domain"/>
    <property type="match status" value="1"/>
</dbReference>
<keyword evidence="5" id="KW-0573">Peptidoglycan synthesis</keyword>
<dbReference type="InterPro" id="IPR012338">
    <property type="entry name" value="Beta-lactam/transpept-like"/>
</dbReference>
<dbReference type="InterPro" id="IPR009009">
    <property type="entry name" value="RlpA-like_DPBB"/>
</dbReference>
<evidence type="ECO:0000256" key="8">
    <source>
        <dbReference type="PIRSR" id="PIRSR618044-2"/>
    </source>
</evidence>
<evidence type="ECO:0000256" key="2">
    <source>
        <dbReference type="ARBA" id="ARBA00022729"/>
    </source>
</evidence>
<dbReference type="InterPro" id="IPR036908">
    <property type="entry name" value="RlpA-like_sf"/>
</dbReference>
<evidence type="ECO:0000313" key="12">
    <source>
        <dbReference type="EMBL" id="PJB15432.1"/>
    </source>
</evidence>
<dbReference type="CDD" id="cd22268">
    <property type="entry name" value="DPBB_RlpA-like"/>
    <property type="match status" value="1"/>
</dbReference>
<evidence type="ECO:0000256" key="3">
    <source>
        <dbReference type="ARBA" id="ARBA00022801"/>
    </source>
</evidence>
<keyword evidence="6" id="KW-0961">Cell wall biogenesis/degradation</keyword>
<accession>A0A2M8ACW4</accession>
<feature type="active site" description="Acyl-ester intermediate" evidence="7">
    <location>
        <position position="320"/>
    </location>
</feature>
<keyword evidence="2" id="KW-0732">Signal</keyword>
<dbReference type="Proteomes" id="UP000230611">
    <property type="component" value="Unassembled WGS sequence"/>
</dbReference>
<dbReference type="PANTHER" id="PTHR34183">
    <property type="entry name" value="ENDOLYTIC PEPTIDOGLYCAN TRANSGLYCOSYLASE RLPA"/>
    <property type="match status" value="1"/>
</dbReference>
<sequence length="545" mass="60928">MSGRSQMLRKIVTVETQCIAFLLLSLALSAGNFIYAADEIVPAANRVNNYYSINLDQATITKGYTVSAFADSLKLSLMPGILKDSTRVEIVELNEPIDLPWQLDKISKIYQFEFKNKAAYDNQQPFYIQFSYDLPSDYYKQVYFYDKNYLSWRPLPTIDYPKESFVRTLIHLPFARIAVFANPNALAMGQASWYKNKGGLFAASPDFPQKSKLRVYNTDNNKFVDVVVNDFGPDRKLHPGRVVDLDKVAFKKLSPTGVGVINVRLEPIKIKAEGKRILGVSAIGAKNSLEISARSAVLMNEQTGEIIWQKNASSTAPLASLTKLVAVKVFLDLRPTLNQIVAYSIKDEEYNYQYCNKWESAKVSLKDGDTLTIADLLYSALVGSANNAIETLVRVSGLGRQEFIEKMNQTAAGWGAVSTHFVEPTGLSPQNMSSALDYAIITKEIYTHPIIKKASTIAEYKFTTINTKKFHRLKNTNQLINTASNFKITGSKTGYLDEALYCLMIRAEKDSLGPVIAVTMGVADRTQSFNETADLVRYGLKTRNQ</sequence>
<evidence type="ECO:0008006" key="14">
    <source>
        <dbReference type="Google" id="ProtNLM"/>
    </source>
</evidence>
<dbReference type="SUPFAM" id="SSF50685">
    <property type="entry name" value="Barwin-like endoglucanases"/>
    <property type="match status" value="1"/>
</dbReference>
<dbReference type="SUPFAM" id="SSF56601">
    <property type="entry name" value="beta-lactamase/transpeptidase-like"/>
    <property type="match status" value="1"/>
</dbReference>
<comment type="caution">
    <text evidence="12">The sequence shown here is derived from an EMBL/GenBank/DDBJ whole genome shotgun (WGS) entry which is preliminary data.</text>
</comment>
<keyword evidence="3" id="KW-0378">Hydrolase</keyword>
<feature type="active site" evidence="7">
    <location>
        <position position="384"/>
    </location>
</feature>
<feature type="binding site" evidence="8">
    <location>
        <position position="492"/>
    </location>
    <ligand>
        <name>substrate</name>
    </ligand>
</feature>
<evidence type="ECO:0000259" key="10">
    <source>
        <dbReference type="Pfam" id="PF00768"/>
    </source>
</evidence>
<evidence type="ECO:0000256" key="9">
    <source>
        <dbReference type="RuleBase" id="RU004016"/>
    </source>
</evidence>
<dbReference type="GO" id="GO:0009002">
    <property type="term" value="F:serine-type D-Ala-D-Ala carboxypeptidase activity"/>
    <property type="evidence" value="ECO:0007669"/>
    <property type="project" value="InterPro"/>
</dbReference>
<proteinExistence type="inferred from homology"/>
<keyword evidence="4" id="KW-0133">Cell shape</keyword>
<evidence type="ECO:0000256" key="4">
    <source>
        <dbReference type="ARBA" id="ARBA00022960"/>
    </source>
</evidence>
<dbReference type="GO" id="GO:0006508">
    <property type="term" value="P:proteolysis"/>
    <property type="evidence" value="ECO:0007669"/>
    <property type="project" value="InterPro"/>
</dbReference>
<dbReference type="PRINTS" id="PR00725">
    <property type="entry name" value="DADACBPTASE1"/>
</dbReference>
<dbReference type="Gene3D" id="3.40.710.10">
    <property type="entry name" value="DD-peptidase/beta-lactamase superfamily"/>
    <property type="match status" value="1"/>
</dbReference>
<dbReference type="AlphaFoldDB" id="A0A2M8ACW4"/>
<evidence type="ECO:0000256" key="7">
    <source>
        <dbReference type="PIRSR" id="PIRSR618044-1"/>
    </source>
</evidence>
<evidence type="ECO:0000313" key="13">
    <source>
        <dbReference type="Proteomes" id="UP000230611"/>
    </source>
</evidence>
<dbReference type="GO" id="GO:0008360">
    <property type="term" value="P:regulation of cell shape"/>
    <property type="evidence" value="ECO:0007669"/>
    <property type="project" value="UniProtKB-KW"/>
</dbReference>
<dbReference type="GO" id="GO:0009252">
    <property type="term" value="P:peptidoglycan biosynthetic process"/>
    <property type="evidence" value="ECO:0007669"/>
    <property type="project" value="UniProtKB-KW"/>
</dbReference>
<evidence type="ECO:0000256" key="6">
    <source>
        <dbReference type="ARBA" id="ARBA00023316"/>
    </source>
</evidence>
<comment type="similarity">
    <text evidence="1 9">Belongs to the peptidase S11 family.</text>
</comment>
<evidence type="ECO:0000259" key="11">
    <source>
        <dbReference type="Pfam" id="PF03330"/>
    </source>
</evidence>
<gene>
    <name evidence="12" type="ORF">CO116_03725</name>
</gene>